<feature type="region of interest" description="Disordered" evidence="2">
    <location>
        <begin position="217"/>
        <end position="280"/>
    </location>
</feature>
<gene>
    <name evidence="4" type="ORF">DME_LOCUS9994</name>
</gene>
<keyword evidence="6" id="KW-1185">Reference proteome</keyword>
<feature type="domain" description="C2H2-type" evidence="3">
    <location>
        <begin position="331"/>
        <end position="353"/>
    </location>
</feature>
<keyword evidence="1" id="KW-0479">Metal-binding</keyword>
<evidence type="ECO:0000256" key="2">
    <source>
        <dbReference type="SAM" id="MobiDB-lite"/>
    </source>
</evidence>
<evidence type="ECO:0000259" key="3">
    <source>
        <dbReference type="PROSITE" id="PS50157"/>
    </source>
</evidence>
<feature type="region of interest" description="Disordered" evidence="2">
    <location>
        <begin position="850"/>
        <end position="878"/>
    </location>
</feature>
<dbReference type="PROSITE" id="PS50157">
    <property type="entry name" value="ZINC_FINGER_C2H2_2"/>
    <property type="match status" value="2"/>
</dbReference>
<evidence type="ECO:0000256" key="1">
    <source>
        <dbReference type="PROSITE-ProRule" id="PRU00042"/>
    </source>
</evidence>
<reference evidence="7" key="1">
    <citation type="submission" date="2017-02" db="UniProtKB">
        <authorList>
            <consortium name="WormBaseParasite"/>
        </authorList>
    </citation>
    <scope>IDENTIFICATION</scope>
</reference>
<dbReference type="WBParaSite" id="DME_0000735801-mRNA-1">
    <property type="protein sequence ID" value="DME_0000735801-mRNA-1"/>
    <property type="gene ID" value="DME_0000735801"/>
</dbReference>
<dbReference type="PANTHER" id="PTHR21190">
    <property type="entry name" value="GH10077P"/>
    <property type="match status" value="1"/>
</dbReference>
<evidence type="ECO:0000313" key="4">
    <source>
        <dbReference type="EMBL" id="VDN60021.1"/>
    </source>
</evidence>
<sequence length="878" mass="97561">MGIERDLQEEIAGTSDSERMPDVSDSTMNLPRNNLFSPDELNDSNLMSFLANFQPSFEHAALLNQLQLAQLQSFQQFLPFSAAAFNGSNPVVKLRRPNSANDKIKQNTSKNLPTAYCPICKKTVCNAYFLKSHLKNKHNIDDPAQMNCLVKFAQESLPSSSSKHFGSIQTPNSNPYLNMNENLLAAAMAACDPQALYGSLISPNVATSQMSNNSSLSLTSRLETDPSASASRSVIVNNTDNESIPRLQDGSCGQKDDQSWNSEPVKSLSNSQNLNEPTNSVVSVPNVDAISETNGPISLQRQVGNALFSKKTVEDEEEDDDDDEDASPSAHRCFFCPKKFTTSSYLTQHVENHHQNLLASINPLNVMLSNSSLVKTFGLPQSIFPPESVESDYLNNKEAKSVKRKNLPNEGCFCEICKKMVCNKYFLRTHMLKMHAIVIDEMKYRDDPEVLAKEAEGKLQFRCNKCGVTVMNRSLLQDHKRDTHGITVNASSCSNQEKESQTFKDFSANEGPSASAGFSQQLSTNQNINFSEMFSHIQQIASRASQQSLQERETIKALQEMMEANGSETLRSCHDNSSNSSSIHLEHGLLQQSELEQLLMRQQAETNRLNEKQSYDSIQNPLNASFLHNSDRLLNINGNEELAPLDARIDSLKQSVIETVPLSNEAFEATCSSDYEEMDEVMAATTAVARQMIEANRRKRKHDSGKEDNEQIANARQRHEELLPNESVSFSTQEDIGKIEAHSEKDSMAVIIAGQNDIEKTLKLKTNFKHKDTVALDHSSYTSASTSPDITRGHGFIRNDLQCPYQQQFEVGAREDGIIPADLILQIPVLRLSSEGTKLNLTIIAKSPSILNNNDDSSDNNDINNKNSSDNNNNIIPL</sequence>
<dbReference type="GO" id="GO:0008270">
    <property type="term" value="F:zinc ion binding"/>
    <property type="evidence" value="ECO:0007669"/>
    <property type="project" value="UniProtKB-KW"/>
</dbReference>
<protein>
    <submittedName>
        <fullName evidence="7">C2H2-type domain-containing protein</fullName>
    </submittedName>
</protein>
<feature type="compositionally biased region" description="Polar residues" evidence="2">
    <location>
        <begin position="226"/>
        <end position="242"/>
    </location>
</feature>
<dbReference type="SMART" id="SM00355">
    <property type="entry name" value="ZnF_C2H2"/>
    <property type="match status" value="4"/>
</dbReference>
<dbReference type="OrthoDB" id="10020956at2759"/>
<keyword evidence="1" id="KW-0862">Zinc</keyword>
<evidence type="ECO:0000313" key="5">
    <source>
        <dbReference type="Proteomes" id="UP000038040"/>
    </source>
</evidence>
<organism evidence="5 7">
    <name type="scientific">Dracunculus medinensis</name>
    <name type="common">Guinea worm</name>
    <dbReference type="NCBI Taxonomy" id="318479"/>
    <lineage>
        <taxon>Eukaryota</taxon>
        <taxon>Metazoa</taxon>
        <taxon>Ecdysozoa</taxon>
        <taxon>Nematoda</taxon>
        <taxon>Chromadorea</taxon>
        <taxon>Rhabditida</taxon>
        <taxon>Spirurina</taxon>
        <taxon>Dracunculoidea</taxon>
        <taxon>Dracunculidae</taxon>
        <taxon>Dracunculus</taxon>
    </lineage>
</organism>
<keyword evidence="1" id="KW-0863">Zinc-finger</keyword>
<evidence type="ECO:0000313" key="7">
    <source>
        <dbReference type="WBParaSite" id="DME_0000735801-mRNA-1"/>
    </source>
</evidence>
<dbReference type="PANTHER" id="PTHR21190:SF1">
    <property type="entry name" value="GH10077P"/>
    <property type="match status" value="1"/>
</dbReference>
<dbReference type="Proteomes" id="UP000038040">
    <property type="component" value="Unplaced"/>
</dbReference>
<dbReference type="EMBL" id="UYYG01001198">
    <property type="protein sequence ID" value="VDN60021.1"/>
    <property type="molecule type" value="Genomic_DNA"/>
</dbReference>
<proteinExistence type="predicted"/>
<accession>A0A0N4UID2</accession>
<reference evidence="4 6" key="2">
    <citation type="submission" date="2018-11" db="EMBL/GenBank/DDBJ databases">
        <authorList>
            <consortium name="Pathogen Informatics"/>
        </authorList>
    </citation>
    <scope>NUCLEOTIDE SEQUENCE [LARGE SCALE GENOMIC DNA]</scope>
</reference>
<dbReference type="Gene3D" id="3.30.160.60">
    <property type="entry name" value="Classic Zinc Finger"/>
    <property type="match status" value="1"/>
</dbReference>
<feature type="compositionally biased region" description="Polar residues" evidence="2">
    <location>
        <begin position="259"/>
        <end position="280"/>
    </location>
</feature>
<dbReference type="Proteomes" id="UP000274756">
    <property type="component" value="Unassembled WGS sequence"/>
</dbReference>
<dbReference type="PROSITE" id="PS00028">
    <property type="entry name" value="ZINC_FINGER_C2H2_1"/>
    <property type="match status" value="2"/>
</dbReference>
<dbReference type="InterPro" id="IPR013087">
    <property type="entry name" value="Znf_C2H2_type"/>
</dbReference>
<name>A0A0N4UID2_DRAME</name>
<feature type="region of interest" description="Disordered" evidence="2">
    <location>
        <begin position="1"/>
        <end position="30"/>
    </location>
</feature>
<dbReference type="AlphaFoldDB" id="A0A0N4UID2"/>
<feature type="region of interest" description="Disordered" evidence="2">
    <location>
        <begin position="490"/>
        <end position="518"/>
    </location>
</feature>
<dbReference type="STRING" id="318479.A0A0N4UID2"/>
<feature type="domain" description="C2H2-type" evidence="3">
    <location>
        <begin position="461"/>
        <end position="484"/>
    </location>
</feature>
<evidence type="ECO:0000313" key="6">
    <source>
        <dbReference type="Proteomes" id="UP000274756"/>
    </source>
</evidence>